<feature type="transmembrane region" description="Helical" evidence="8">
    <location>
        <begin position="356"/>
        <end position="378"/>
    </location>
</feature>
<dbReference type="EMBL" id="FOHB01000008">
    <property type="protein sequence ID" value="SES45159.1"/>
    <property type="molecule type" value="Genomic_DNA"/>
</dbReference>
<dbReference type="SUPFAM" id="SSF103473">
    <property type="entry name" value="MFS general substrate transporter"/>
    <property type="match status" value="1"/>
</dbReference>
<dbReference type="InterPro" id="IPR036259">
    <property type="entry name" value="MFS_trans_sf"/>
</dbReference>
<feature type="transmembrane region" description="Helical" evidence="8">
    <location>
        <begin position="384"/>
        <end position="402"/>
    </location>
</feature>
<evidence type="ECO:0000256" key="8">
    <source>
        <dbReference type="SAM" id="Phobius"/>
    </source>
</evidence>
<dbReference type="Pfam" id="PF07690">
    <property type="entry name" value="MFS_1"/>
    <property type="match status" value="1"/>
</dbReference>
<dbReference type="GO" id="GO:0022857">
    <property type="term" value="F:transmembrane transporter activity"/>
    <property type="evidence" value="ECO:0007669"/>
    <property type="project" value="InterPro"/>
</dbReference>
<evidence type="ECO:0000313" key="11">
    <source>
        <dbReference type="Proteomes" id="UP000199019"/>
    </source>
</evidence>
<dbReference type="InterPro" id="IPR020846">
    <property type="entry name" value="MFS_dom"/>
</dbReference>
<evidence type="ECO:0000256" key="2">
    <source>
        <dbReference type="ARBA" id="ARBA00022448"/>
    </source>
</evidence>
<dbReference type="PANTHER" id="PTHR23517">
    <property type="entry name" value="RESISTANCE PROTEIN MDTM, PUTATIVE-RELATED-RELATED"/>
    <property type="match status" value="1"/>
</dbReference>
<dbReference type="PANTHER" id="PTHR23517:SF2">
    <property type="entry name" value="MULTIDRUG RESISTANCE PROTEIN MDTH"/>
    <property type="match status" value="1"/>
</dbReference>
<dbReference type="PRINTS" id="PR01035">
    <property type="entry name" value="TCRTETA"/>
</dbReference>
<dbReference type="Proteomes" id="UP000199019">
    <property type="component" value="Unassembled WGS sequence"/>
</dbReference>
<organism evidence="10 11">
    <name type="scientific">Pedococcus cremeus</name>
    <dbReference type="NCBI Taxonomy" id="587636"/>
    <lineage>
        <taxon>Bacteria</taxon>
        <taxon>Bacillati</taxon>
        <taxon>Actinomycetota</taxon>
        <taxon>Actinomycetes</taxon>
        <taxon>Micrococcales</taxon>
        <taxon>Intrasporangiaceae</taxon>
        <taxon>Pedococcus</taxon>
    </lineage>
</organism>
<feature type="transmembrane region" description="Helical" evidence="8">
    <location>
        <begin position="142"/>
        <end position="165"/>
    </location>
</feature>
<feature type="transmembrane region" description="Helical" evidence="8">
    <location>
        <begin position="49"/>
        <end position="69"/>
    </location>
</feature>
<dbReference type="Gene3D" id="1.20.1250.20">
    <property type="entry name" value="MFS general substrate transporter like domains"/>
    <property type="match status" value="1"/>
</dbReference>
<protein>
    <submittedName>
        <fullName evidence="10">Predicted arabinose efflux permease, MFS family</fullName>
    </submittedName>
</protein>
<name>A0A1H9XGH8_9MICO</name>
<evidence type="ECO:0000256" key="4">
    <source>
        <dbReference type="ARBA" id="ARBA00022692"/>
    </source>
</evidence>
<evidence type="ECO:0000256" key="1">
    <source>
        <dbReference type="ARBA" id="ARBA00004651"/>
    </source>
</evidence>
<keyword evidence="7 8" id="KW-0472">Membrane</keyword>
<keyword evidence="4 8" id="KW-0812">Transmembrane</keyword>
<keyword evidence="2" id="KW-0813">Transport</keyword>
<evidence type="ECO:0000256" key="3">
    <source>
        <dbReference type="ARBA" id="ARBA00022475"/>
    </source>
</evidence>
<feature type="transmembrane region" description="Helical" evidence="8">
    <location>
        <begin position="224"/>
        <end position="240"/>
    </location>
</feature>
<dbReference type="STRING" id="587636.SAMN05216199_3753"/>
<dbReference type="GO" id="GO:0046872">
    <property type="term" value="F:metal ion binding"/>
    <property type="evidence" value="ECO:0007669"/>
    <property type="project" value="UniProtKB-KW"/>
</dbReference>
<evidence type="ECO:0000259" key="9">
    <source>
        <dbReference type="PROSITE" id="PS50850"/>
    </source>
</evidence>
<feature type="transmembrane region" description="Helical" evidence="8">
    <location>
        <begin position="171"/>
        <end position="192"/>
    </location>
</feature>
<proteinExistence type="predicted"/>
<keyword evidence="6 8" id="KW-1133">Transmembrane helix</keyword>
<dbReference type="GO" id="GO:0005886">
    <property type="term" value="C:plasma membrane"/>
    <property type="evidence" value="ECO:0007669"/>
    <property type="project" value="UniProtKB-SubCell"/>
</dbReference>
<dbReference type="InterPro" id="IPR033138">
    <property type="entry name" value="Cu_oxidase_CS"/>
</dbReference>
<dbReference type="InterPro" id="IPR011701">
    <property type="entry name" value="MFS"/>
</dbReference>
<feature type="transmembrane region" description="Helical" evidence="8">
    <location>
        <begin position="20"/>
        <end position="43"/>
    </location>
</feature>
<keyword evidence="5" id="KW-0479">Metal-binding</keyword>
<keyword evidence="11" id="KW-1185">Reference proteome</keyword>
<feature type="transmembrane region" description="Helical" evidence="8">
    <location>
        <begin position="108"/>
        <end position="130"/>
    </location>
</feature>
<dbReference type="OrthoDB" id="5379144at2"/>
<keyword evidence="3" id="KW-1003">Cell membrane</keyword>
<evidence type="ECO:0000256" key="7">
    <source>
        <dbReference type="ARBA" id="ARBA00023136"/>
    </source>
</evidence>
<dbReference type="PROSITE" id="PS00079">
    <property type="entry name" value="MULTICOPPER_OXIDASE1"/>
    <property type="match status" value="1"/>
</dbReference>
<reference evidence="11" key="1">
    <citation type="submission" date="2016-10" db="EMBL/GenBank/DDBJ databases">
        <authorList>
            <person name="Varghese N."/>
            <person name="Submissions S."/>
        </authorList>
    </citation>
    <scope>NUCLEOTIDE SEQUENCE [LARGE SCALE GENOMIC DNA]</scope>
    <source>
        <strain evidence="11">CGMCC 1.6963</strain>
    </source>
</reference>
<accession>A0A1H9XGH8</accession>
<gene>
    <name evidence="10" type="ORF">SAMN05216199_3753</name>
</gene>
<evidence type="ECO:0000256" key="6">
    <source>
        <dbReference type="ARBA" id="ARBA00022989"/>
    </source>
</evidence>
<dbReference type="InterPro" id="IPR001958">
    <property type="entry name" value="Tet-R_TetA/multi-R_MdtG-like"/>
</dbReference>
<comment type="subcellular location">
    <subcellularLocation>
        <location evidence="1">Cell membrane</location>
        <topology evidence="1">Multi-pass membrane protein</topology>
    </subcellularLocation>
</comment>
<dbReference type="AlphaFoldDB" id="A0A1H9XGH8"/>
<evidence type="ECO:0000313" key="10">
    <source>
        <dbReference type="EMBL" id="SES45159.1"/>
    </source>
</evidence>
<dbReference type="InterPro" id="IPR050171">
    <property type="entry name" value="MFS_Transporters"/>
</dbReference>
<feature type="transmembrane region" description="Helical" evidence="8">
    <location>
        <begin position="81"/>
        <end position="102"/>
    </location>
</feature>
<feature type="transmembrane region" description="Helical" evidence="8">
    <location>
        <begin position="260"/>
        <end position="279"/>
    </location>
</feature>
<dbReference type="PROSITE" id="PS50850">
    <property type="entry name" value="MFS"/>
    <property type="match status" value="1"/>
</dbReference>
<evidence type="ECO:0000256" key="5">
    <source>
        <dbReference type="ARBA" id="ARBA00022723"/>
    </source>
</evidence>
<dbReference type="RefSeq" id="WP_091761583.1">
    <property type="nucleotide sequence ID" value="NZ_FOHB01000008.1"/>
</dbReference>
<feature type="domain" description="Major facilitator superfamily (MFS) profile" evidence="9">
    <location>
        <begin position="1"/>
        <end position="409"/>
    </location>
</feature>
<sequence>MTTRGGTREFWAQLPTEGRWLLSTVAIQTLGRGLTLPFTVIYLHEVRGIELGLSGLLMSLIAVFALAVTGPGGSLTDRLGARVMLLLATTAQLVGCVVLAFATTPLTVALAFLFLGFSFGISWPAFNALIAAVVDGSARQQYFGINFALVNLGIGVGGVVGGIVVDVDRPATFTAIFLADAVSMLVPIALLLGPLRHVHGRAEAPEHATGEPGSYLAILRRPEVLWLTLLTFVATFVGYGQMEAGMPAFARGVAGVSTEVIGFAFAINTAVIVGLQFLVLGRISGKRRTRVFMVMSGLWAVSWLSLGVGGVVPGSVAASAAVLTFMSLFALGETMLQPTIPAITNDLAPDHLRGRYNAISAGAFQGGTILGPVVAGVLLQHRLAGVYIALLVGGCVGMVWLARLLEQRITPAVNGLHREAELPEATGAPARGAAPAPVTEPVTEHLAAPGTEPVTEPFTEPLAGASAVHHQTPLT</sequence>